<dbReference type="AlphaFoldDB" id="A0AAV4VNT2"/>
<comment type="caution">
    <text evidence="1">The sequence shown here is derived from an EMBL/GenBank/DDBJ whole genome shotgun (WGS) entry which is preliminary data.</text>
</comment>
<organism evidence="1 2">
    <name type="scientific">Caerostris extrusa</name>
    <name type="common">Bark spider</name>
    <name type="synonym">Caerostris bankana</name>
    <dbReference type="NCBI Taxonomy" id="172846"/>
    <lineage>
        <taxon>Eukaryota</taxon>
        <taxon>Metazoa</taxon>
        <taxon>Ecdysozoa</taxon>
        <taxon>Arthropoda</taxon>
        <taxon>Chelicerata</taxon>
        <taxon>Arachnida</taxon>
        <taxon>Araneae</taxon>
        <taxon>Araneomorphae</taxon>
        <taxon>Entelegynae</taxon>
        <taxon>Araneoidea</taxon>
        <taxon>Araneidae</taxon>
        <taxon>Caerostris</taxon>
    </lineage>
</organism>
<evidence type="ECO:0000313" key="2">
    <source>
        <dbReference type="Proteomes" id="UP001054945"/>
    </source>
</evidence>
<protein>
    <submittedName>
        <fullName evidence="1">Uncharacterized protein</fullName>
    </submittedName>
</protein>
<proteinExistence type="predicted"/>
<reference evidence="1 2" key="1">
    <citation type="submission" date="2021-06" db="EMBL/GenBank/DDBJ databases">
        <title>Caerostris extrusa draft genome.</title>
        <authorList>
            <person name="Kono N."/>
            <person name="Arakawa K."/>
        </authorList>
    </citation>
    <scope>NUCLEOTIDE SEQUENCE [LARGE SCALE GENOMIC DNA]</scope>
</reference>
<name>A0AAV4VNT2_CAEEX</name>
<evidence type="ECO:0000313" key="1">
    <source>
        <dbReference type="EMBL" id="GIY71987.1"/>
    </source>
</evidence>
<gene>
    <name evidence="1" type="ORF">CEXT_543391</name>
</gene>
<sequence length="79" mass="8329">MATSLGRGSPSSPLFDAGGREIKLICLASGEGAGFLASDKLFTPCTLYALLQLSEGRRKASWKYPLLLCSLSLCGCLIC</sequence>
<dbReference type="Proteomes" id="UP001054945">
    <property type="component" value="Unassembled WGS sequence"/>
</dbReference>
<accession>A0AAV4VNT2</accession>
<keyword evidence="2" id="KW-1185">Reference proteome</keyword>
<dbReference type="EMBL" id="BPLR01014879">
    <property type="protein sequence ID" value="GIY71987.1"/>
    <property type="molecule type" value="Genomic_DNA"/>
</dbReference>